<dbReference type="AlphaFoldDB" id="A0A9X1CBE4"/>
<dbReference type="OrthoDB" id="396512at2"/>
<dbReference type="EMBL" id="JAUSUU010000001">
    <property type="protein sequence ID" value="MDQ0333897.1"/>
    <property type="molecule type" value="Genomic_DNA"/>
</dbReference>
<evidence type="ECO:0000313" key="3">
    <source>
        <dbReference type="EMBL" id="MDQ0333897.1"/>
    </source>
</evidence>
<organism evidence="2 4">
    <name type="scientific">Formosa algae</name>
    <dbReference type="NCBI Taxonomy" id="225843"/>
    <lineage>
        <taxon>Bacteria</taxon>
        <taxon>Pseudomonadati</taxon>
        <taxon>Bacteroidota</taxon>
        <taxon>Flavobacteriia</taxon>
        <taxon>Flavobacteriales</taxon>
        <taxon>Flavobacteriaceae</taxon>
        <taxon>Formosa</taxon>
    </lineage>
</organism>
<dbReference type="Gene3D" id="3.90.550.10">
    <property type="entry name" value="Spore Coat Polysaccharide Biosynthesis Protein SpsA, Chain A"/>
    <property type="match status" value="1"/>
</dbReference>
<dbReference type="PANTHER" id="PTHR22916:SF3">
    <property type="entry name" value="UDP-GLCNAC:BETAGAL BETA-1,3-N-ACETYLGLUCOSAMINYLTRANSFERASE-LIKE PROTEIN 1"/>
    <property type="match status" value="1"/>
</dbReference>
<dbReference type="RefSeq" id="WP_057783153.1">
    <property type="nucleotide sequence ID" value="NZ_JAGGJQ010000002.1"/>
</dbReference>
<dbReference type="EMBL" id="JAGGJQ010000002">
    <property type="protein sequence ID" value="MBP1839120.1"/>
    <property type="molecule type" value="Genomic_DNA"/>
</dbReference>
<gene>
    <name evidence="2" type="ORF">J2Z56_001026</name>
    <name evidence="3" type="ORF">J2Z57_000319</name>
</gene>
<evidence type="ECO:0000259" key="1">
    <source>
        <dbReference type="Pfam" id="PF00535"/>
    </source>
</evidence>
<dbReference type="InterPro" id="IPR029044">
    <property type="entry name" value="Nucleotide-diphossugar_trans"/>
</dbReference>
<dbReference type="SUPFAM" id="SSF53448">
    <property type="entry name" value="Nucleotide-diphospho-sugar transferases"/>
    <property type="match status" value="1"/>
</dbReference>
<reference evidence="2" key="1">
    <citation type="submission" date="2021-03" db="EMBL/GenBank/DDBJ databases">
        <title>Genomic Encyclopedia of Type Strains, Phase IV (KMG-IV): sequencing the most valuable type-strain genomes for metagenomic binning, comparative biology and taxonomic classification.</title>
        <authorList>
            <person name="Goeker M."/>
        </authorList>
    </citation>
    <scope>NUCLEOTIDE SEQUENCE</scope>
    <source>
        <strain evidence="2">DSM 15523</strain>
        <strain evidence="3 5">DSM 16476</strain>
    </source>
</reference>
<dbReference type="Proteomes" id="UP001138672">
    <property type="component" value="Unassembled WGS sequence"/>
</dbReference>
<sequence length="285" mass="33662">MSTKENPLVSICIPTYNGETYLEEALLSAIKQSYKNIEIIISDDNSKDKTLEIVNLIKLKTDVPIHVFNHDPNGIGANWNYSVTKANGKYIKFLFQDDLLEKTCIEDLLQPFLINKNMGISFCRRKILMESVDASNLEWIKNLKELHIHWKDLNPQQKGKALLKDENFLAHPKNKVGEPTAVLLKKEVFDKIGYFRTDLKQSLDYEYWYRVFKKYDVGFVDKELISFRLHENQATVKNSNNKIKDYTLYPVLIYKHFFWYLHPSLRKELFFRYNRIGKLLKKNIK</sequence>
<keyword evidence="5" id="KW-1185">Reference proteome</keyword>
<dbReference type="Pfam" id="PF00535">
    <property type="entry name" value="Glycos_transf_2"/>
    <property type="match status" value="1"/>
</dbReference>
<evidence type="ECO:0000313" key="5">
    <source>
        <dbReference type="Proteomes" id="UP001231587"/>
    </source>
</evidence>
<dbReference type="GO" id="GO:0016758">
    <property type="term" value="F:hexosyltransferase activity"/>
    <property type="evidence" value="ECO:0007669"/>
    <property type="project" value="UniProtKB-ARBA"/>
</dbReference>
<protein>
    <submittedName>
        <fullName evidence="2">Glycosyltransferase involved in cell wall biosynthesis</fullName>
    </submittedName>
</protein>
<accession>A0A9X1CBE4</accession>
<evidence type="ECO:0000313" key="2">
    <source>
        <dbReference type="EMBL" id="MBP1839120.1"/>
    </source>
</evidence>
<proteinExistence type="predicted"/>
<name>A0A9X1CBE4_9FLAO</name>
<comment type="caution">
    <text evidence="2">The sequence shown here is derived from an EMBL/GenBank/DDBJ whole genome shotgun (WGS) entry which is preliminary data.</text>
</comment>
<evidence type="ECO:0000313" key="4">
    <source>
        <dbReference type="Proteomes" id="UP001138672"/>
    </source>
</evidence>
<dbReference type="InterPro" id="IPR001173">
    <property type="entry name" value="Glyco_trans_2-like"/>
</dbReference>
<dbReference type="Proteomes" id="UP001231587">
    <property type="component" value="Unassembled WGS sequence"/>
</dbReference>
<feature type="domain" description="Glycosyltransferase 2-like" evidence="1">
    <location>
        <begin position="10"/>
        <end position="174"/>
    </location>
</feature>
<dbReference type="PANTHER" id="PTHR22916">
    <property type="entry name" value="GLYCOSYLTRANSFERASE"/>
    <property type="match status" value="1"/>
</dbReference>